<organism evidence="9 10">
    <name type="scientific">Agrobacterium deltaense NCPPB 1641</name>
    <dbReference type="NCBI Taxonomy" id="1183425"/>
    <lineage>
        <taxon>Bacteria</taxon>
        <taxon>Pseudomonadati</taxon>
        <taxon>Pseudomonadota</taxon>
        <taxon>Alphaproteobacteria</taxon>
        <taxon>Hyphomicrobiales</taxon>
        <taxon>Rhizobiaceae</taxon>
        <taxon>Rhizobium/Agrobacterium group</taxon>
        <taxon>Agrobacterium</taxon>
    </lineage>
</organism>
<keyword evidence="3" id="KW-0540">Nuclease</keyword>
<feature type="domain" description="PIN" evidence="8">
    <location>
        <begin position="3"/>
        <end position="116"/>
    </location>
</feature>
<dbReference type="PANTHER" id="PTHR33653:SF1">
    <property type="entry name" value="RIBONUCLEASE VAPC2"/>
    <property type="match status" value="1"/>
</dbReference>
<dbReference type="InterPro" id="IPR050556">
    <property type="entry name" value="Type_II_TA_system_RNase"/>
</dbReference>
<keyword evidence="10" id="KW-1185">Reference proteome</keyword>
<dbReference type="PANTHER" id="PTHR33653">
    <property type="entry name" value="RIBONUCLEASE VAPC2"/>
    <property type="match status" value="1"/>
</dbReference>
<dbReference type="Proteomes" id="UP000192140">
    <property type="component" value="Unassembled WGS sequence"/>
</dbReference>
<evidence type="ECO:0000259" key="8">
    <source>
        <dbReference type="Pfam" id="PF01850"/>
    </source>
</evidence>
<comment type="caution">
    <text evidence="9">The sequence shown here is derived from an EMBL/GenBank/DDBJ whole genome shotgun (WGS) entry which is preliminary data.</text>
</comment>
<accession>A0A1S7U3T7</accession>
<gene>
    <name evidence="9" type="ORF">AGR7A_Lc180100</name>
</gene>
<reference evidence="9" key="1">
    <citation type="submission" date="2016-01" db="EMBL/GenBank/DDBJ databases">
        <authorList>
            <person name="Regsiter A."/>
            <person name="william w."/>
        </authorList>
    </citation>
    <scope>NUCLEOTIDE SEQUENCE</scope>
    <source>
        <strain evidence="9">NCPPB 1641</strain>
    </source>
</reference>
<dbReference type="GO" id="GO:0046872">
    <property type="term" value="F:metal ion binding"/>
    <property type="evidence" value="ECO:0007669"/>
    <property type="project" value="UniProtKB-KW"/>
</dbReference>
<keyword evidence="2" id="KW-1277">Toxin-antitoxin system</keyword>
<evidence type="ECO:0000256" key="2">
    <source>
        <dbReference type="ARBA" id="ARBA00022649"/>
    </source>
</evidence>
<comment type="cofactor">
    <cofactor evidence="1">
        <name>Mg(2+)</name>
        <dbReference type="ChEBI" id="CHEBI:18420"/>
    </cofactor>
</comment>
<sequence>MTLVDTNVLLDLVTNDPTWADWSIEQLEIASVSGPLFINDVVYAELAVRYERIEALDVFVHEAGLKLVPFPRAALFLAGKVFGQYRRAGGSRTGVLPDFFIGAHAAVQNFPLLTRDVGRYRSYFPTVTLISPER</sequence>
<keyword evidence="5" id="KW-0378">Hydrolase</keyword>
<dbReference type="SUPFAM" id="SSF88723">
    <property type="entry name" value="PIN domain-like"/>
    <property type="match status" value="1"/>
</dbReference>
<protein>
    <recommendedName>
        <fullName evidence="8">PIN domain-containing protein</fullName>
    </recommendedName>
</protein>
<evidence type="ECO:0000256" key="7">
    <source>
        <dbReference type="ARBA" id="ARBA00038093"/>
    </source>
</evidence>
<evidence type="ECO:0000256" key="6">
    <source>
        <dbReference type="ARBA" id="ARBA00022842"/>
    </source>
</evidence>
<evidence type="ECO:0000256" key="3">
    <source>
        <dbReference type="ARBA" id="ARBA00022722"/>
    </source>
</evidence>
<keyword evidence="4" id="KW-0479">Metal-binding</keyword>
<dbReference type="AlphaFoldDB" id="A0A1S7U3T7"/>
<dbReference type="InterPro" id="IPR002716">
    <property type="entry name" value="PIN_dom"/>
</dbReference>
<evidence type="ECO:0000256" key="1">
    <source>
        <dbReference type="ARBA" id="ARBA00001946"/>
    </source>
</evidence>
<dbReference type="RefSeq" id="WP_080854773.1">
    <property type="nucleotide sequence ID" value="NZ_LT009776.1"/>
</dbReference>
<evidence type="ECO:0000313" key="9">
    <source>
        <dbReference type="EMBL" id="CVI61496.1"/>
    </source>
</evidence>
<dbReference type="EMBL" id="FCNP01000039">
    <property type="protein sequence ID" value="CVI61496.1"/>
    <property type="molecule type" value="Genomic_DNA"/>
</dbReference>
<evidence type="ECO:0000313" key="10">
    <source>
        <dbReference type="Proteomes" id="UP000192140"/>
    </source>
</evidence>
<dbReference type="InterPro" id="IPR029060">
    <property type="entry name" value="PIN-like_dom_sf"/>
</dbReference>
<dbReference type="GO" id="GO:0016787">
    <property type="term" value="F:hydrolase activity"/>
    <property type="evidence" value="ECO:0007669"/>
    <property type="project" value="UniProtKB-KW"/>
</dbReference>
<comment type="similarity">
    <text evidence="7">Belongs to the PINc/VapC protein family.</text>
</comment>
<proteinExistence type="inferred from homology"/>
<dbReference type="GO" id="GO:0004518">
    <property type="term" value="F:nuclease activity"/>
    <property type="evidence" value="ECO:0007669"/>
    <property type="project" value="UniProtKB-KW"/>
</dbReference>
<dbReference type="Pfam" id="PF01850">
    <property type="entry name" value="PIN"/>
    <property type="match status" value="1"/>
</dbReference>
<dbReference type="Gene3D" id="3.40.50.1010">
    <property type="entry name" value="5'-nuclease"/>
    <property type="match status" value="1"/>
</dbReference>
<evidence type="ECO:0000256" key="4">
    <source>
        <dbReference type="ARBA" id="ARBA00022723"/>
    </source>
</evidence>
<evidence type="ECO:0000256" key="5">
    <source>
        <dbReference type="ARBA" id="ARBA00022801"/>
    </source>
</evidence>
<name>A0A1S7U3T7_9HYPH</name>
<keyword evidence="6" id="KW-0460">Magnesium</keyword>